<reference evidence="7 8" key="1">
    <citation type="submission" date="2017-07" db="EMBL/GenBank/DDBJ databases">
        <title>Isolation and whole genome analysis of endospore-forming bacteria from heroin.</title>
        <authorList>
            <person name="Kalinowski J."/>
            <person name="Ahrens B."/>
            <person name="Al-Dilaimi A."/>
            <person name="Winkler A."/>
            <person name="Wibberg D."/>
            <person name="Schleenbecker U."/>
            <person name="Ruckert C."/>
            <person name="Wolfel R."/>
            <person name="Grass G."/>
        </authorList>
    </citation>
    <scope>NUCLEOTIDE SEQUENCE [LARGE SCALE GENOMIC DNA]</scope>
    <source>
        <strain evidence="7 8">7517-1</strain>
    </source>
</reference>
<feature type="transmembrane region" description="Helical" evidence="4">
    <location>
        <begin position="658"/>
        <end position="685"/>
    </location>
</feature>
<dbReference type="Pfam" id="PF10145">
    <property type="entry name" value="PhageMin_Tail"/>
    <property type="match status" value="1"/>
</dbReference>
<feature type="transmembrane region" description="Helical" evidence="4">
    <location>
        <begin position="849"/>
        <end position="870"/>
    </location>
</feature>
<dbReference type="RefSeq" id="WP_095267132.1">
    <property type="nucleotide sequence ID" value="NZ_NPBJ01000044.1"/>
</dbReference>
<gene>
    <name evidence="7" type="ORF">CHH48_18860</name>
</gene>
<dbReference type="SUPFAM" id="SSF53955">
    <property type="entry name" value="Lysozyme-like"/>
    <property type="match status" value="1"/>
</dbReference>
<dbReference type="CDD" id="cd13402">
    <property type="entry name" value="LT_TF-like"/>
    <property type="match status" value="1"/>
</dbReference>
<feature type="domain" description="Phage tail tape measure protein" evidence="6">
    <location>
        <begin position="309"/>
        <end position="507"/>
    </location>
</feature>
<dbReference type="InterPro" id="IPR010090">
    <property type="entry name" value="Phage_tape_meas"/>
</dbReference>
<dbReference type="Gene3D" id="1.10.530.10">
    <property type="match status" value="1"/>
</dbReference>
<evidence type="ECO:0000259" key="5">
    <source>
        <dbReference type="Pfam" id="PF01464"/>
    </source>
</evidence>
<keyword evidence="4" id="KW-0472">Membrane</keyword>
<dbReference type="Proteomes" id="UP000216852">
    <property type="component" value="Unassembled WGS sequence"/>
</dbReference>
<feature type="transmembrane region" description="Helical" evidence="4">
    <location>
        <begin position="787"/>
        <end position="806"/>
    </location>
</feature>
<dbReference type="InterPro" id="IPR008258">
    <property type="entry name" value="Transglycosylase_SLT_dom_1"/>
</dbReference>
<evidence type="ECO:0000313" key="7">
    <source>
        <dbReference type="EMBL" id="PAD98108.1"/>
    </source>
</evidence>
<comment type="caution">
    <text evidence="7">The sequence shown here is derived from an EMBL/GenBank/DDBJ whole genome shotgun (WGS) entry which is preliminary data.</text>
</comment>
<dbReference type="NCBIfam" id="TIGR01760">
    <property type="entry name" value="tape_meas_TP901"/>
    <property type="match status" value="1"/>
</dbReference>
<evidence type="ECO:0000256" key="4">
    <source>
        <dbReference type="SAM" id="Phobius"/>
    </source>
</evidence>
<keyword evidence="1" id="KW-1188">Viral release from host cell</keyword>
<sequence>MAQNGKPLGSMIVNLGLDGSSFSKSLDGIKRQLKTAQSELKANLSVVSQAGDGYLTMKTKVEGLNKVMAANQKQIEILHERYSQAKKDYGENSKEAQKYATQINNAVARQSAMQKQLEDSQLAMKEFQRGTKDLKTQIDQAARSTSASVSVLKAQGKEYQAAKAEKDGLTKSYRLQTDLIEQEKQKLEDLISTKGEDSRETREQKVAIEEAIAKQKLMKNTLDDLEDKLGSATDRNAKFADSMAKIKEQAGQAATKLKDAGREASMKVTLPIVGAMGAAVKTSMDFEAQMSRVGAIAGSTGGELDQLKESALDLGASTSKSATEVAQAQENLAALGFTSQDIISAMPGVISAAEASGAEMAQTADVVASALNIWGLEAGEASRVADVLAESANATAADITDMQYAFKYAGAPAAALGVSMEETAASIGIMTNAGLEGENAGTALRASLLALLNPSEKNSKTMEALGISVTDAEGNFIGISGVVENFKKSLDGQTETQKAATIASLVGTEATSGFLALMNAGPDEIDKMTTSLENSGGASAEAAKKMKDNLKGALEELGGAVETAGITIGNVLTPAIQKISAGLQDLVTWFNDLSPGWQKFITYAALAAAAVGPLLVTLGILAGSISNIAGVVGMMGLKFGKAEGKVSIFSKILNGLKIAGAALLGPFGLIVAAIAAVVAGFILAYKKIEPFRDFVNKLGASIMNAFGKVKEFFSGDILANAKNLIPPEMLETALAIFEKLKQGFQVAKDLVMQAVGAISTFFMEKVGEIKAFWDENGAMILEAFRNIFGFIKTVVTTTFSVILAVVKPVLSTLWTIIQAALPPISALFKVTFGLILTIIKSIWGNIQGVISGALNVIMGVVKIFAGLFTGNFSKMWEGIKQAFSGAVQFIWNFVQLTFFGKLLKGVGVFAKSFGGFFKSLWNGIKNVFSTVIGGIVNFFKNSFTNMLNTGKSIFTTLKNFFSATWSAIKNIFWTVIRAVVDFVKSRFTNLKNNTTSIFTALRDTAKKIWNSIKDNIINPIKNAYSSVIKRFGDMRDKGLEIFRNMKDKVSGIFDDMVKAIKGLPKRMGDGLSKAAKNIAGGVKNVSKFLLEGLAKGVNGVGDGINWILDKVHAPKKLRIPKWNIPEYAKGTDNHPGGPAIVSDGKGKNKQELIQTPDGRTFLSPKRETILNLPKGTSVLDGNSTAELLKAKGIIPAYNGGKGYMQAAWDGAKSAGSKIWGGVKSAGKATWNVAKKVGSKAKEVALDVWDYVSDPLSLIKKMVNKFTNLDDVLEPAKGIATGMISKATDGAKDWIKGLLEGGDVKSSGNPTADVKRWVSRAMEIAGVSGKNWLNGLSLIAMRESGGNPKAVNNWDINAKRGIPSKGLMQTIEPTFNAFKKKGYGNILNPVHNALAAIGYIKSRYKTIGNVPGVKAVNQGKKYVGYENGGFSYKHKLAEISEGNKPEAIVPLHKSKRRRAMQILAKANEIVGFENGSQVTVQNDNSGIIERLDKQLVLAQQQIDLLTRLLLKNTDVNLDGQKVTDSVNDKQGQQYKLQAYQKGVVYGT</sequence>
<evidence type="ECO:0000256" key="2">
    <source>
        <dbReference type="SAM" id="Coils"/>
    </source>
</evidence>
<organism evidence="7 8">
    <name type="scientific">Terribacillus saccharophilus</name>
    <dbReference type="NCBI Taxonomy" id="361277"/>
    <lineage>
        <taxon>Bacteria</taxon>
        <taxon>Bacillati</taxon>
        <taxon>Bacillota</taxon>
        <taxon>Bacilli</taxon>
        <taxon>Bacillales</taxon>
        <taxon>Bacillaceae</taxon>
        <taxon>Terribacillus</taxon>
    </lineage>
</organism>
<dbReference type="Pfam" id="PF01464">
    <property type="entry name" value="SLT"/>
    <property type="match status" value="1"/>
</dbReference>
<name>A0ABX4GTC3_9BACI</name>
<accession>A0ABX4GTC3</accession>
<evidence type="ECO:0000256" key="3">
    <source>
        <dbReference type="SAM" id="MobiDB-lite"/>
    </source>
</evidence>
<proteinExistence type="predicted"/>
<evidence type="ECO:0000259" key="6">
    <source>
        <dbReference type="Pfam" id="PF10145"/>
    </source>
</evidence>
<feature type="domain" description="Transglycosylase SLT" evidence="5">
    <location>
        <begin position="1329"/>
        <end position="1437"/>
    </location>
</feature>
<protein>
    <submittedName>
        <fullName evidence="7">Phage tail tape measure protein</fullName>
    </submittedName>
</protein>
<evidence type="ECO:0000256" key="1">
    <source>
        <dbReference type="ARBA" id="ARBA00022612"/>
    </source>
</evidence>
<keyword evidence="8" id="KW-1185">Reference proteome</keyword>
<keyword evidence="2" id="KW-0175">Coiled coil</keyword>
<feature type="region of interest" description="Disordered" evidence="3">
    <location>
        <begin position="1128"/>
        <end position="1148"/>
    </location>
</feature>
<feature type="coiled-coil region" evidence="2">
    <location>
        <begin position="208"/>
        <end position="235"/>
    </location>
</feature>
<dbReference type="Gene3D" id="1.20.120.20">
    <property type="entry name" value="Apolipoprotein"/>
    <property type="match status" value="1"/>
</dbReference>
<evidence type="ECO:0000313" key="8">
    <source>
        <dbReference type="Proteomes" id="UP000216852"/>
    </source>
</evidence>
<dbReference type="EMBL" id="NPBJ01000044">
    <property type="protein sequence ID" value="PAD98108.1"/>
    <property type="molecule type" value="Genomic_DNA"/>
</dbReference>
<dbReference type="PANTHER" id="PTHR37813">
    <property type="entry name" value="FELS-2 PROPHAGE PROTEIN"/>
    <property type="match status" value="1"/>
</dbReference>
<keyword evidence="4" id="KW-1133">Transmembrane helix</keyword>
<keyword evidence="4" id="KW-0812">Transmembrane</keyword>
<dbReference type="InterPro" id="IPR023346">
    <property type="entry name" value="Lysozyme-like_dom_sf"/>
</dbReference>
<dbReference type="PANTHER" id="PTHR37813:SF1">
    <property type="entry name" value="FELS-2 PROPHAGE PROTEIN"/>
    <property type="match status" value="1"/>
</dbReference>